<dbReference type="PRINTS" id="PR01472">
    <property type="entry name" value="ICAMVCAM1"/>
</dbReference>
<dbReference type="FunFam" id="2.60.40.10:FF:000671">
    <property type="entry name" value="Vascular cell adhesion molecule 1"/>
    <property type="match status" value="1"/>
</dbReference>
<protein>
    <recommendedName>
        <fullName evidence="12">Ig-like domain-containing protein</fullName>
    </recommendedName>
</protein>
<dbReference type="InterPro" id="IPR003987">
    <property type="entry name" value="ICAM_VCAM_N"/>
</dbReference>
<dbReference type="SMART" id="SM00408">
    <property type="entry name" value="IGc2"/>
    <property type="match status" value="3"/>
</dbReference>
<keyword evidence="7" id="KW-1133">Transmembrane helix</keyword>
<dbReference type="PANTHER" id="PTHR13771">
    <property type="entry name" value="INTERCELLULAR ADHESION MOLECULE"/>
    <property type="match status" value="1"/>
</dbReference>
<keyword evidence="4" id="KW-0732">Signal</keyword>
<evidence type="ECO:0000256" key="11">
    <source>
        <dbReference type="ARBA" id="ARBA00023319"/>
    </source>
</evidence>
<dbReference type="Gene3D" id="2.60.40.10">
    <property type="entry name" value="Immunoglobulins"/>
    <property type="match status" value="5"/>
</dbReference>
<dbReference type="InterPro" id="IPR013098">
    <property type="entry name" value="Ig_I-set"/>
</dbReference>
<evidence type="ECO:0000256" key="8">
    <source>
        <dbReference type="ARBA" id="ARBA00023136"/>
    </source>
</evidence>
<name>A0A8C0DQX7_BALMU</name>
<feature type="domain" description="Ig-like" evidence="12">
    <location>
        <begin position="204"/>
        <end position="290"/>
    </location>
</feature>
<dbReference type="PANTHER" id="PTHR13771:SF14">
    <property type="entry name" value="VASCULAR CELL ADHESION PROTEIN 1"/>
    <property type="match status" value="1"/>
</dbReference>
<dbReference type="FunFam" id="2.60.40.10:FF:000625">
    <property type="entry name" value="Vascular cell adhesion molecule 1"/>
    <property type="match status" value="2"/>
</dbReference>
<keyword evidence="5" id="KW-0677">Repeat</keyword>
<comment type="subcellular location">
    <subcellularLocation>
        <location evidence="1">Cell membrane</location>
        <topology evidence="1">Single-pass type I membrane protein</topology>
    </subcellularLocation>
</comment>
<dbReference type="PRINTS" id="PR01474">
    <property type="entry name" value="VCAM1"/>
</dbReference>
<evidence type="ECO:0000256" key="10">
    <source>
        <dbReference type="ARBA" id="ARBA00023180"/>
    </source>
</evidence>
<keyword evidence="8" id="KW-0472">Membrane</keyword>
<organism evidence="13">
    <name type="scientific">Balaenoptera musculus</name>
    <name type="common">Blue whale</name>
    <dbReference type="NCBI Taxonomy" id="9771"/>
    <lineage>
        <taxon>Eukaryota</taxon>
        <taxon>Metazoa</taxon>
        <taxon>Chordata</taxon>
        <taxon>Craniata</taxon>
        <taxon>Vertebrata</taxon>
        <taxon>Euteleostomi</taxon>
        <taxon>Mammalia</taxon>
        <taxon>Eutheria</taxon>
        <taxon>Laurasiatheria</taxon>
        <taxon>Artiodactyla</taxon>
        <taxon>Whippomorpha</taxon>
        <taxon>Cetacea</taxon>
        <taxon>Mysticeti</taxon>
        <taxon>Balaenopteridae</taxon>
        <taxon>Balaenoptera</taxon>
    </lineage>
</organism>
<dbReference type="GO" id="GO:0005886">
    <property type="term" value="C:plasma membrane"/>
    <property type="evidence" value="ECO:0007669"/>
    <property type="project" value="UniProtKB-SubCell"/>
</dbReference>
<evidence type="ECO:0000256" key="1">
    <source>
        <dbReference type="ARBA" id="ARBA00004251"/>
    </source>
</evidence>
<dbReference type="GeneTree" id="ENSGT00940000156511"/>
<feature type="domain" description="Ig-like" evidence="12">
    <location>
        <begin position="295"/>
        <end position="378"/>
    </location>
</feature>
<dbReference type="InterPro" id="IPR047012">
    <property type="entry name" value="ICAM_VCAM"/>
</dbReference>
<dbReference type="InterPro" id="IPR003989">
    <property type="entry name" value="VCAM-1"/>
</dbReference>
<reference evidence="13" key="1">
    <citation type="submission" date="2023-09" db="UniProtKB">
        <authorList>
            <consortium name="Ensembl"/>
        </authorList>
    </citation>
    <scope>IDENTIFICATION</scope>
</reference>
<evidence type="ECO:0000256" key="6">
    <source>
        <dbReference type="ARBA" id="ARBA00022889"/>
    </source>
</evidence>
<sequence>LFGLMQPNTGASPALWWAQAFKINIFPESKIIAQIGDSISLTCSTTGCESPSFSWRTQIDSPLNGKVRNEGTESTLTMDPVSLGNEHYYLCTVICEFQKLEEGILVEIYTFPKDPEINLSGSLEVGKPVTVTCLVPAVYPFEKLEIELLKGSRSVKTENFLEPSEMKSQETKSLEVTFPPIDEDIGKDLVCQATVHINEIDSQPQVRETTKKLQVYVSCKDTVISVNPSTSLQEGDSVTMTCTSEGLPAPQIFLEIQWATLTLNAMRMEDSGIYVCEGVNLVGKDRKEVKLIVQEKMFTVEISPGSQIAAQIGDSVVLTCDVTGCESPSFSWRTQIDSPLNGKVRSEGSKSTSTLSPVRFENEHFYLCAVTCGHKKLEKGI</sequence>
<dbReference type="SMART" id="SM00409">
    <property type="entry name" value="IG"/>
    <property type="match status" value="4"/>
</dbReference>
<evidence type="ECO:0000256" key="4">
    <source>
        <dbReference type="ARBA" id="ARBA00022729"/>
    </source>
</evidence>
<proteinExistence type="predicted"/>
<accession>A0A8C0DQX7</accession>
<dbReference type="Pfam" id="PF05790">
    <property type="entry name" value="C2-set"/>
    <property type="match status" value="1"/>
</dbReference>
<dbReference type="InterPro" id="IPR003598">
    <property type="entry name" value="Ig_sub2"/>
</dbReference>
<dbReference type="AlphaFoldDB" id="A0A8C0DQX7"/>
<dbReference type="OMA" id="GCESPYF"/>
<dbReference type="InterPro" id="IPR007110">
    <property type="entry name" value="Ig-like_dom"/>
</dbReference>
<evidence type="ECO:0000256" key="2">
    <source>
        <dbReference type="ARBA" id="ARBA00022475"/>
    </source>
</evidence>
<evidence type="ECO:0000256" key="7">
    <source>
        <dbReference type="ARBA" id="ARBA00022989"/>
    </source>
</evidence>
<dbReference type="InterPro" id="IPR008424">
    <property type="entry name" value="Ig_C2-set"/>
</dbReference>
<dbReference type="Pfam" id="PF07679">
    <property type="entry name" value="I-set"/>
    <property type="match status" value="2"/>
</dbReference>
<keyword evidence="10" id="KW-0325">Glycoprotein</keyword>
<dbReference type="Ensembl" id="ENSBMST00010027092.1">
    <property type="protein sequence ID" value="ENSBMSP00010024603.1"/>
    <property type="gene ID" value="ENSBMSG00010017894.1"/>
</dbReference>
<dbReference type="Pfam" id="PF00047">
    <property type="entry name" value="ig"/>
    <property type="match status" value="1"/>
</dbReference>
<evidence type="ECO:0000259" key="12">
    <source>
        <dbReference type="PROSITE" id="PS50835"/>
    </source>
</evidence>
<dbReference type="GO" id="GO:0098609">
    <property type="term" value="P:cell-cell adhesion"/>
    <property type="evidence" value="ECO:0007669"/>
    <property type="project" value="InterPro"/>
</dbReference>
<evidence type="ECO:0000313" key="13">
    <source>
        <dbReference type="Ensembl" id="ENSBMSP00010024603.1"/>
    </source>
</evidence>
<feature type="domain" description="Ig-like" evidence="12">
    <location>
        <begin position="7"/>
        <end position="93"/>
    </location>
</feature>
<dbReference type="InterPro" id="IPR036179">
    <property type="entry name" value="Ig-like_dom_sf"/>
</dbReference>
<dbReference type="PROSITE" id="PS50835">
    <property type="entry name" value="IG_LIKE"/>
    <property type="match status" value="3"/>
</dbReference>
<dbReference type="SUPFAM" id="SSF48726">
    <property type="entry name" value="Immunoglobulin"/>
    <property type="match status" value="4"/>
</dbReference>
<dbReference type="GO" id="GO:0005178">
    <property type="term" value="F:integrin binding"/>
    <property type="evidence" value="ECO:0007669"/>
    <property type="project" value="InterPro"/>
</dbReference>
<keyword evidence="2" id="KW-1003">Cell membrane</keyword>
<dbReference type="InterPro" id="IPR013783">
    <property type="entry name" value="Ig-like_fold"/>
</dbReference>
<keyword evidence="6" id="KW-0130">Cell adhesion</keyword>
<keyword evidence="11" id="KW-0393">Immunoglobulin domain</keyword>
<keyword evidence="9" id="KW-1015">Disulfide bond</keyword>
<dbReference type="InterPro" id="IPR003599">
    <property type="entry name" value="Ig_sub"/>
</dbReference>
<evidence type="ECO:0000256" key="9">
    <source>
        <dbReference type="ARBA" id="ARBA00023157"/>
    </source>
</evidence>
<keyword evidence="3" id="KW-0812">Transmembrane</keyword>
<evidence type="ECO:0000256" key="3">
    <source>
        <dbReference type="ARBA" id="ARBA00022692"/>
    </source>
</evidence>
<dbReference type="InterPro" id="IPR013151">
    <property type="entry name" value="Immunoglobulin_dom"/>
</dbReference>
<evidence type="ECO:0000256" key="5">
    <source>
        <dbReference type="ARBA" id="ARBA00022737"/>
    </source>
</evidence>